<keyword evidence="7" id="KW-0411">Iron-sulfur</keyword>
<dbReference type="InterPro" id="IPR058240">
    <property type="entry name" value="rSAM_sf"/>
</dbReference>
<dbReference type="Pfam" id="PF04055">
    <property type="entry name" value="Radical_SAM"/>
    <property type="match status" value="1"/>
</dbReference>
<dbReference type="PANTHER" id="PTHR43409:SF7">
    <property type="entry name" value="BLL1977 PROTEIN"/>
    <property type="match status" value="1"/>
</dbReference>
<dbReference type="SUPFAM" id="SSF102114">
    <property type="entry name" value="Radical SAM enzymes"/>
    <property type="match status" value="1"/>
</dbReference>
<accession>A0A382YI45</accession>
<evidence type="ECO:0000313" key="9">
    <source>
        <dbReference type="EMBL" id="SVD82495.1"/>
    </source>
</evidence>
<evidence type="ECO:0000256" key="2">
    <source>
        <dbReference type="ARBA" id="ARBA00022603"/>
    </source>
</evidence>
<dbReference type="SFLD" id="SFLDG01082">
    <property type="entry name" value="B12-binding_domain_containing"/>
    <property type="match status" value="1"/>
</dbReference>
<dbReference type="PANTHER" id="PTHR43409">
    <property type="entry name" value="ANAEROBIC MAGNESIUM-PROTOPORPHYRIN IX MONOMETHYL ESTER CYCLASE-RELATED"/>
    <property type="match status" value="1"/>
</dbReference>
<dbReference type="SMART" id="SM00729">
    <property type="entry name" value="Elp3"/>
    <property type="match status" value="1"/>
</dbReference>
<evidence type="ECO:0000256" key="1">
    <source>
        <dbReference type="ARBA" id="ARBA00001966"/>
    </source>
</evidence>
<evidence type="ECO:0000256" key="3">
    <source>
        <dbReference type="ARBA" id="ARBA00022679"/>
    </source>
</evidence>
<dbReference type="GO" id="GO:0003824">
    <property type="term" value="F:catalytic activity"/>
    <property type="evidence" value="ECO:0007669"/>
    <property type="project" value="InterPro"/>
</dbReference>
<dbReference type="SFLD" id="SFLDS00029">
    <property type="entry name" value="Radical_SAM"/>
    <property type="match status" value="1"/>
</dbReference>
<gene>
    <name evidence="9" type="ORF">METZ01_LOCUS435349</name>
</gene>
<keyword evidence="6" id="KW-0408">Iron</keyword>
<dbReference type="InterPro" id="IPR023404">
    <property type="entry name" value="rSAM_horseshoe"/>
</dbReference>
<feature type="domain" description="Radical SAM core" evidence="8">
    <location>
        <begin position="62"/>
        <end position="264"/>
    </location>
</feature>
<evidence type="ECO:0000256" key="5">
    <source>
        <dbReference type="ARBA" id="ARBA00022723"/>
    </source>
</evidence>
<dbReference type="InterPro" id="IPR034466">
    <property type="entry name" value="Methyltransferase_Class_B"/>
</dbReference>
<sequence length="264" mass="30403">FNRDTFLNDIETMKSIKGIIFKNIDEIVQNMPGDIIKDLDILPEPARELFPLERYVPMPNGYKKLPLTNMVVIRGCPYFCTFCDQANTSARRRSPQKAIDEIKNVVEKHGVKEIAFWDDTMSYDKKWMTEFCSLLIDAKLDVIWSCFAVINTINQEILSLMKKAGCWSIYYGYETGVPELAKNMKTDRKNKSMEKMLEVTKWTKDAGIEIRGSFMFALPGENPELAEQTIENAIKLDPEYAQFSICTPYPGTELYNEIKNGKWG</sequence>
<dbReference type="GO" id="GO:0051539">
    <property type="term" value="F:4 iron, 4 sulfur cluster binding"/>
    <property type="evidence" value="ECO:0007669"/>
    <property type="project" value="UniProtKB-KW"/>
</dbReference>
<dbReference type="PROSITE" id="PS51918">
    <property type="entry name" value="RADICAL_SAM"/>
    <property type="match status" value="1"/>
</dbReference>
<feature type="non-terminal residue" evidence="9">
    <location>
        <position position="264"/>
    </location>
</feature>
<dbReference type="EMBL" id="UINC01175721">
    <property type="protein sequence ID" value="SVD82495.1"/>
    <property type="molecule type" value="Genomic_DNA"/>
</dbReference>
<evidence type="ECO:0000256" key="7">
    <source>
        <dbReference type="ARBA" id="ARBA00023014"/>
    </source>
</evidence>
<keyword evidence="3" id="KW-0808">Transferase</keyword>
<dbReference type="GO" id="GO:0046872">
    <property type="term" value="F:metal ion binding"/>
    <property type="evidence" value="ECO:0007669"/>
    <property type="project" value="UniProtKB-KW"/>
</dbReference>
<protein>
    <recommendedName>
        <fullName evidence="8">Radical SAM core domain-containing protein</fullName>
    </recommendedName>
</protein>
<feature type="non-terminal residue" evidence="9">
    <location>
        <position position="1"/>
    </location>
</feature>
<dbReference type="SFLD" id="SFLDG01123">
    <property type="entry name" value="methyltransferase_(Class_B)"/>
    <property type="match status" value="1"/>
</dbReference>
<dbReference type="InterPro" id="IPR006638">
    <property type="entry name" value="Elp3/MiaA/NifB-like_rSAM"/>
</dbReference>
<dbReference type="CDD" id="cd01335">
    <property type="entry name" value="Radical_SAM"/>
    <property type="match status" value="1"/>
</dbReference>
<keyword evidence="4" id="KW-0949">S-adenosyl-L-methionine</keyword>
<evidence type="ECO:0000256" key="6">
    <source>
        <dbReference type="ARBA" id="ARBA00023004"/>
    </source>
</evidence>
<keyword evidence="5" id="KW-0479">Metal-binding</keyword>
<name>A0A382YI45_9ZZZZ</name>
<evidence type="ECO:0000256" key="4">
    <source>
        <dbReference type="ARBA" id="ARBA00022691"/>
    </source>
</evidence>
<proteinExistence type="predicted"/>
<keyword evidence="2" id="KW-0489">Methyltransferase</keyword>
<reference evidence="9" key="1">
    <citation type="submission" date="2018-05" db="EMBL/GenBank/DDBJ databases">
        <authorList>
            <person name="Lanie J.A."/>
            <person name="Ng W.-L."/>
            <person name="Kazmierczak K.M."/>
            <person name="Andrzejewski T.M."/>
            <person name="Davidsen T.M."/>
            <person name="Wayne K.J."/>
            <person name="Tettelin H."/>
            <person name="Glass J.I."/>
            <person name="Rusch D."/>
            <person name="Podicherti R."/>
            <person name="Tsui H.-C.T."/>
            <person name="Winkler M.E."/>
        </authorList>
    </citation>
    <scope>NUCLEOTIDE SEQUENCE</scope>
</reference>
<dbReference type="Gene3D" id="3.80.30.20">
    <property type="entry name" value="tm_1862 like domain"/>
    <property type="match status" value="1"/>
</dbReference>
<dbReference type="AlphaFoldDB" id="A0A382YI45"/>
<evidence type="ECO:0000259" key="8">
    <source>
        <dbReference type="PROSITE" id="PS51918"/>
    </source>
</evidence>
<comment type="cofactor">
    <cofactor evidence="1">
        <name>[4Fe-4S] cluster</name>
        <dbReference type="ChEBI" id="CHEBI:49883"/>
    </cofactor>
</comment>
<organism evidence="9">
    <name type="scientific">marine metagenome</name>
    <dbReference type="NCBI Taxonomy" id="408172"/>
    <lineage>
        <taxon>unclassified sequences</taxon>
        <taxon>metagenomes</taxon>
        <taxon>ecological metagenomes</taxon>
    </lineage>
</organism>
<dbReference type="InterPro" id="IPR007197">
    <property type="entry name" value="rSAM"/>
</dbReference>
<dbReference type="InterPro" id="IPR051198">
    <property type="entry name" value="BchE-like"/>
</dbReference>